<evidence type="ECO:0000256" key="7">
    <source>
        <dbReference type="ARBA" id="ARBA00022692"/>
    </source>
</evidence>
<keyword evidence="6 16" id="KW-0808">Transferase</keyword>
<dbReference type="SMART" id="SM00387">
    <property type="entry name" value="HATPase_c"/>
    <property type="match status" value="1"/>
</dbReference>
<dbReference type="SUPFAM" id="SSF55785">
    <property type="entry name" value="PYP-like sensor domain (PAS domain)"/>
    <property type="match status" value="1"/>
</dbReference>
<evidence type="ECO:0000256" key="6">
    <source>
        <dbReference type="ARBA" id="ARBA00022679"/>
    </source>
</evidence>
<evidence type="ECO:0000256" key="3">
    <source>
        <dbReference type="ARBA" id="ARBA00012438"/>
    </source>
</evidence>
<gene>
    <name evidence="16" type="primary">dcuS_3</name>
    <name evidence="16" type="ORF">AN619_30800</name>
</gene>
<dbReference type="PRINTS" id="PR00344">
    <property type="entry name" value="BCTRLSENSOR"/>
</dbReference>
<dbReference type="InterPro" id="IPR033463">
    <property type="entry name" value="sCache_3"/>
</dbReference>
<dbReference type="SUPFAM" id="SSF55890">
    <property type="entry name" value="Sporulation response regulatory protein Spo0B"/>
    <property type="match status" value="1"/>
</dbReference>
<keyword evidence="17" id="KW-1185">Reference proteome</keyword>
<keyword evidence="7 14" id="KW-0812">Transmembrane</keyword>
<dbReference type="AlphaFoldDB" id="A0A140KZ69"/>
<dbReference type="EMBL" id="LOEE01000107">
    <property type="protein sequence ID" value="KXG73594.1"/>
    <property type="molecule type" value="Genomic_DNA"/>
</dbReference>
<dbReference type="FunFam" id="3.30.450.20:FF:000018">
    <property type="entry name" value="Sensor histidine kinase DcuS"/>
    <property type="match status" value="1"/>
</dbReference>
<evidence type="ECO:0000313" key="17">
    <source>
        <dbReference type="Proteomes" id="UP000070456"/>
    </source>
</evidence>
<organism evidence="16 17">
    <name type="scientific">Thermotalea metallivorans</name>
    <dbReference type="NCBI Taxonomy" id="520762"/>
    <lineage>
        <taxon>Bacteria</taxon>
        <taxon>Bacillati</taxon>
        <taxon>Bacillota</taxon>
        <taxon>Clostridia</taxon>
        <taxon>Peptostreptococcales</taxon>
        <taxon>Thermotaleaceae</taxon>
        <taxon>Thermotalea</taxon>
    </lineage>
</organism>
<dbReference type="InterPro" id="IPR000014">
    <property type="entry name" value="PAS"/>
</dbReference>
<evidence type="ECO:0000256" key="9">
    <source>
        <dbReference type="ARBA" id="ARBA00022777"/>
    </source>
</evidence>
<dbReference type="STRING" id="520762.AN619_30800"/>
<dbReference type="SUPFAM" id="SSF55874">
    <property type="entry name" value="ATPase domain of HSP90 chaperone/DNA topoisomerase II/histidine kinase"/>
    <property type="match status" value="1"/>
</dbReference>
<dbReference type="NCBIfam" id="TIGR00229">
    <property type="entry name" value="sensory_box"/>
    <property type="match status" value="1"/>
</dbReference>
<protein>
    <recommendedName>
        <fullName evidence="3">histidine kinase</fullName>
        <ecNumber evidence="3">2.7.13.3</ecNumber>
    </recommendedName>
</protein>
<dbReference type="InterPro" id="IPR035965">
    <property type="entry name" value="PAS-like_dom_sf"/>
</dbReference>
<evidence type="ECO:0000256" key="14">
    <source>
        <dbReference type="SAM" id="Phobius"/>
    </source>
</evidence>
<dbReference type="Proteomes" id="UP000070456">
    <property type="component" value="Unassembled WGS sequence"/>
</dbReference>
<evidence type="ECO:0000256" key="4">
    <source>
        <dbReference type="ARBA" id="ARBA00022475"/>
    </source>
</evidence>
<dbReference type="EC" id="2.7.13.3" evidence="3"/>
<dbReference type="InterPro" id="IPR039506">
    <property type="entry name" value="SPOB_a"/>
</dbReference>
<dbReference type="Pfam" id="PF17203">
    <property type="entry name" value="sCache_3_2"/>
    <property type="match status" value="1"/>
</dbReference>
<sequence length="563" mass="62885">MMHAYPLTGWGPQQNSVAKQTMIDRAGVRRIEKYGKITLKVKMIIFTTIMVTVLVSILGAFSLWYINNSIETVLGRSAMEVAQRVALRRDVQIYVGKPRGEYVIQLIAEDIRRASNAEAIVVMDMNGIQYAHSAFNRIGRRYIHANNSAAFKGESYVAKTSAKSGKYIQAFVPIYNDGKQVGVVLVNMTLPHITKFLTEVKSGFYSIVALSMVLTIIGATLLAKNIKRQIFGLEPSEIAKLLKERHVILQTVKEGILAVDSEYKITMLNGEGKRILGLKEDVIGKDIRDIIKNSHMPEIIETGIPEYDREHILNNRAIVANTLPINVGGQAVGAVSSFRDLTEVKNLAEQLTGVKRFIDALRAQNHEFLNKMHTISGLLQLKCYDEAMKYIDDISNVHEEMLGFLTKNIRNPSLSGLLLAKYNKMQEMKIKFFIDPSSRLENMGDTIDTNILLTIIGNLIENAIDAVSGLEMERRNIYLTINEENEELEIIVTDTGEGIAEENLEKIFEFGFTTKKGENKGVGLALVKQILEGIDGTIHVESQIDIGTEIIINIPKKGSVMEK</sequence>
<dbReference type="GO" id="GO:0000155">
    <property type="term" value="F:phosphorelay sensor kinase activity"/>
    <property type="evidence" value="ECO:0007669"/>
    <property type="project" value="InterPro"/>
</dbReference>
<dbReference type="PANTHER" id="PTHR43547">
    <property type="entry name" value="TWO-COMPONENT HISTIDINE KINASE"/>
    <property type="match status" value="1"/>
</dbReference>
<keyword evidence="5" id="KW-0597">Phosphoprotein</keyword>
<dbReference type="InterPro" id="IPR003594">
    <property type="entry name" value="HATPase_dom"/>
</dbReference>
<keyword evidence="10" id="KW-0067">ATP-binding</keyword>
<dbReference type="SUPFAM" id="SSF103190">
    <property type="entry name" value="Sensory domain-like"/>
    <property type="match status" value="1"/>
</dbReference>
<keyword evidence="4" id="KW-1003">Cell membrane</keyword>
<keyword evidence="8" id="KW-0547">Nucleotide-binding</keyword>
<keyword evidence="12" id="KW-0902">Two-component regulatory system</keyword>
<evidence type="ECO:0000256" key="12">
    <source>
        <dbReference type="ARBA" id="ARBA00023012"/>
    </source>
</evidence>
<evidence type="ECO:0000256" key="13">
    <source>
        <dbReference type="ARBA" id="ARBA00023136"/>
    </source>
</evidence>
<evidence type="ECO:0000259" key="15">
    <source>
        <dbReference type="PROSITE" id="PS50109"/>
    </source>
</evidence>
<evidence type="ECO:0000256" key="1">
    <source>
        <dbReference type="ARBA" id="ARBA00000085"/>
    </source>
</evidence>
<dbReference type="Pfam" id="PF02518">
    <property type="entry name" value="HATPase_c"/>
    <property type="match status" value="1"/>
</dbReference>
<dbReference type="InterPro" id="IPR016120">
    <property type="entry name" value="Sig_transdc_His_kin_SpoOB"/>
</dbReference>
<name>A0A140KZ69_9FIRM</name>
<dbReference type="RefSeq" id="WP_068558139.1">
    <property type="nucleotide sequence ID" value="NZ_LOEE01000107.1"/>
</dbReference>
<keyword evidence="13 14" id="KW-0472">Membrane</keyword>
<evidence type="ECO:0000256" key="11">
    <source>
        <dbReference type="ARBA" id="ARBA00022989"/>
    </source>
</evidence>
<dbReference type="PROSITE" id="PS50109">
    <property type="entry name" value="HIS_KIN"/>
    <property type="match status" value="1"/>
</dbReference>
<keyword evidence="11 14" id="KW-1133">Transmembrane helix</keyword>
<comment type="subcellular location">
    <subcellularLocation>
        <location evidence="2">Cell membrane</location>
        <topology evidence="2">Multi-pass membrane protein</topology>
    </subcellularLocation>
</comment>
<dbReference type="InterPro" id="IPR036890">
    <property type="entry name" value="HATPase_C_sf"/>
</dbReference>
<evidence type="ECO:0000256" key="8">
    <source>
        <dbReference type="ARBA" id="ARBA00022741"/>
    </source>
</evidence>
<dbReference type="GO" id="GO:0005886">
    <property type="term" value="C:plasma membrane"/>
    <property type="evidence" value="ECO:0007669"/>
    <property type="project" value="UniProtKB-SubCell"/>
</dbReference>
<evidence type="ECO:0000256" key="5">
    <source>
        <dbReference type="ARBA" id="ARBA00022553"/>
    </source>
</evidence>
<reference evidence="16 17" key="1">
    <citation type="submission" date="2015-12" db="EMBL/GenBank/DDBJ databases">
        <title>Draft genome sequence of the thermoanaerobe Thermotalea metallivorans, an isolate from the runoff channel of the Great Artesian Basin, Australia.</title>
        <authorList>
            <person name="Patel B.K."/>
        </authorList>
    </citation>
    <scope>NUCLEOTIDE SEQUENCE [LARGE SCALE GENOMIC DNA]</scope>
    <source>
        <strain evidence="16 17">B2-1</strain>
    </source>
</reference>
<dbReference type="Gene3D" id="3.30.450.20">
    <property type="entry name" value="PAS domain"/>
    <property type="match status" value="2"/>
</dbReference>
<dbReference type="Pfam" id="PF14689">
    <property type="entry name" value="SPOB_a"/>
    <property type="match status" value="1"/>
</dbReference>
<dbReference type="OrthoDB" id="9792686at2"/>
<dbReference type="Pfam" id="PF13188">
    <property type="entry name" value="PAS_8"/>
    <property type="match status" value="1"/>
</dbReference>
<comment type="caution">
    <text evidence="16">The sequence shown here is derived from an EMBL/GenBank/DDBJ whole genome shotgun (WGS) entry which is preliminary data.</text>
</comment>
<dbReference type="InterPro" id="IPR004358">
    <property type="entry name" value="Sig_transdc_His_kin-like_C"/>
</dbReference>
<proteinExistence type="predicted"/>
<evidence type="ECO:0000256" key="10">
    <source>
        <dbReference type="ARBA" id="ARBA00022840"/>
    </source>
</evidence>
<dbReference type="Gene3D" id="1.10.287.130">
    <property type="match status" value="1"/>
</dbReference>
<accession>A0A140KZ69</accession>
<dbReference type="GO" id="GO:0005524">
    <property type="term" value="F:ATP binding"/>
    <property type="evidence" value="ECO:0007669"/>
    <property type="project" value="UniProtKB-KW"/>
</dbReference>
<feature type="domain" description="Histidine kinase" evidence="15">
    <location>
        <begin position="363"/>
        <end position="558"/>
    </location>
</feature>
<evidence type="ECO:0000256" key="2">
    <source>
        <dbReference type="ARBA" id="ARBA00004651"/>
    </source>
</evidence>
<dbReference type="InterPro" id="IPR029151">
    <property type="entry name" value="Sensor-like_sf"/>
</dbReference>
<dbReference type="PANTHER" id="PTHR43547:SF10">
    <property type="entry name" value="SENSOR HISTIDINE KINASE DCUS"/>
    <property type="match status" value="1"/>
</dbReference>
<keyword evidence="9 16" id="KW-0418">Kinase</keyword>
<comment type="catalytic activity">
    <reaction evidence="1">
        <text>ATP + protein L-histidine = ADP + protein N-phospho-L-histidine.</text>
        <dbReference type="EC" id="2.7.13.3"/>
    </reaction>
</comment>
<dbReference type="FunFam" id="1.10.287.130:FF:000011">
    <property type="entry name" value="Sensor histidine kinase DcuS"/>
    <property type="match status" value="1"/>
</dbReference>
<feature type="transmembrane region" description="Helical" evidence="14">
    <location>
        <begin position="204"/>
        <end position="223"/>
    </location>
</feature>
<feature type="transmembrane region" description="Helical" evidence="14">
    <location>
        <begin position="43"/>
        <end position="66"/>
    </location>
</feature>
<dbReference type="InterPro" id="IPR005467">
    <property type="entry name" value="His_kinase_dom"/>
</dbReference>
<evidence type="ECO:0000313" key="16">
    <source>
        <dbReference type="EMBL" id="KXG73594.1"/>
    </source>
</evidence>
<dbReference type="Gene3D" id="3.30.565.10">
    <property type="entry name" value="Histidine kinase-like ATPase, C-terminal domain"/>
    <property type="match status" value="1"/>
</dbReference>